<accession>A0A9N7MNU9</accession>
<protein>
    <submittedName>
        <fullName evidence="2">Uncharacterized protein</fullName>
    </submittedName>
</protein>
<feature type="region of interest" description="Disordered" evidence="1">
    <location>
        <begin position="37"/>
        <end position="57"/>
    </location>
</feature>
<sequence length="156" mass="17830">SVMSTIISHLSLLYLSLQKKRERKIAVAPLFLPSTSREFNQQRQSPSSRPEMPPPSSVVKWAERYRRSTIFRRAGVASLTSCRRREHEAGSQALQRPANLESRTPVCSRDPRQAFFSELKSFAIVVLSGCEQQQQRTSFEQSTRAIFTDHHLQPAM</sequence>
<reference evidence="2" key="1">
    <citation type="submission" date="2019-12" db="EMBL/GenBank/DDBJ databases">
        <authorList>
            <person name="Scholes J."/>
        </authorList>
    </citation>
    <scope>NUCLEOTIDE SEQUENCE</scope>
</reference>
<dbReference type="Proteomes" id="UP001153555">
    <property type="component" value="Unassembled WGS sequence"/>
</dbReference>
<evidence type="ECO:0000313" key="3">
    <source>
        <dbReference type="Proteomes" id="UP001153555"/>
    </source>
</evidence>
<gene>
    <name evidence="2" type="ORF">SHERM_00137</name>
</gene>
<feature type="region of interest" description="Disordered" evidence="1">
    <location>
        <begin position="85"/>
        <end position="105"/>
    </location>
</feature>
<dbReference type="EMBL" id="CACSLK010007779">
    <property type="protein sequence ID" value="CAA0811111.1"/>
    <property type="molecule type" value="Genomic_DNA"/>
</dbReference>
<keyword evidence="3" id="KW-1185">Reference proteome</keyword>
<feature type="non-terminal residue" evidence="2">
    <location>
        <position position="156"/>
    </location>
</feature>
<feature type="non-terminal residue" evidence="2">
    <location>
        <position position="1"/>
    </location>
</feature>
<name>A0A9N7MNU9_STRHE</name>
<organism evidence="2 3">
    <name type="scientific">Striga hermonthica</name>
    <name type="common">Purple witchweed</name>
    <name type="synonym">Buchnera hermonthica</name>
    <dbReference type="NCBI Taxonomy" id="68872"/>
    <lineage>
        <taxon>Eukaryota</taxon>
        <taxon>Viridiplantae</taxon>
        <taxon>Streptophyta</taxon>
        <taxon>Embryophyta</taxon>
        <taxon>Tracheophyta</taxon>
        <taxon>Spermatophyta</taxon>
        <taxon>Magnoliopsida</taxon>
        <taxon>eudicotyledons</taxon>
        <taxon>Gunneridae</taxon>
        <taxon>Pentapetalae</taxon>
        <taxon>asterids</taxon>
        <taxon>lamiids</taxon>
        <taxon>Lamiales</taxon>
        <taxon>Orobanchaceae</taxon>
        <taxon>Buchnereae</taxon>
        <taxon>Striga</taxon>
    </lineage>
</organism>
<evidence type="ECO:0000256" key="1">
    <source>
        <dbReference type="SAM" id="MobiDB-lite"/>
    </source>
</evidence>
<evidence type="ECO:0000313" key="2">
    <source>
        <dbReference type="EMBL" id="CAA0811111.1"/>
    </source>
</evidence>
<dbReference type="AlphaFoldDB" id="A0A9N7MNU9"/>
<comment type="caution">
    <text evidence="2">The sequence shown here is derived from an EMBL/GenBank/DDBJ whole genome shotgun (WGS) entry which is preliminary data.</text>
</comment>
<proteinExistence type="predicted"/>